<keyword evidence="3" id="KW-1185">Reference proteome</keyword>
<reference evidence="2 3" key="1">
    <citation type="submission" date="2020-08" db="EMBL/GenBank/DDBJ databases">
        <title>Sequencing the genomes of 1000 actinobacteria strains.</title>
        <authorList>
            <person name="Klenk H.-P."/>
        </authorList>
    </citation>
    <scope>NUCLEOTIDE SEQUENCE [LARGE SCALE GENOMIC DNA]</scope>
    <source>
        <strain evidence="2 3">DSM 20146</strain>
    </source>
</reference>
<evidence type="ECO:0000313" key="2">
    <source>
        <dbReference type="EMBL" id="MBB2967925.1"/>
    </source>
</evidence>
<dbReference type="EMBL" id="JACHVP010000003">
    <property type="protein sequence ID" value="MBB2967925.1"/>
    <property type="molecule type" value="Genomic_DNA"/>
</dbReference>
<dbReference type="RefSeq" id="WP_021757322.1">
    <property type="nucleotide sequence ID" value="NZ_JACHVP010000003.1"/>
</dbReference>
<protein>
    <submittedName>
        <fullName evidence="2">GNAT superfamily N-acetyltransferase</fullName>
    </submittedName>
</protein>
<dbReference type="PROSITE" id="PS51186">
    <property type="entry name" value="GNAT"/>
    <property type="match status" value="1"/>
</dbReference>
<name>A0A7W4YKG3_LEIAQ</name>
<dbReference type="Pfam" id="PF00583">
    <property type="entry name" value="Acetyltransf_1"/>
    <property type="match status" value="1"/>
</dbReference>
<dbReference type="SUPFAM" id="SSF55729">
    <property type="entry name" value="Acyl-CoA N-acyltransferases (Nat)"/>
    <property type="match status" value="1"/>
</dbReference>
<dbReference type="Proteomes" id="UP000538196">
    <property type="component" value="Unassembled WGS sequence"/>
</dbReference>
<organism evidence="2 3">
    <name type="scientific">Leifsonia aquatica</name>
    <name type="common">Corynebacterium aquaticum</name>
    <dbReference type="NCBI Taxonomy" id="144185"/>
    <lineage>
        <taxon>Bacteria</taxon>
        <taxon>Bacillati</taxon>
        <taxon>Actinomycetota</taxon>
        <taxon>Actinomycetes</taxon>
        <taxon>Micrococcales</taxon>
        <taxon>Microbacteriaceae</taxon>
        <taxon>Leifsonia</taxon>
    </lineage>
</organism>
<dbReference type="AlphaFoldDB" id="A0A7W4YKG3"/>
<feature type="domain" description="N-acetyltransferase" evidence="1">
    <location>
        <begin position="1"/>
        <end position="169"/>
    </location>
</feature>
<keyword evidence="2" id="KW-0808">Transferase</keyword>
<proteinExistence type="predicted"/>
<evidence type="ECO:0000259" key="1">
    <source>
        <dbReference type="PROSITE" id="PS51186"/>
    </source>
</evidence>
<dbReference type="Gene3D" id="3.40.630.30">
    <property type="match status" value="1"/>
</dbReference>
<dbReference type="InterPro" id="IPR000182">
    <property type="entry name" value="GNAT_dom"/>
</dbReference>
<dbReference type="CDD" id="cd04301">
    <property type="entry name" value="NAT_SF"/>
    <property type="match status" value="1"/>
</dbReference>
<gene>
    <name evidence="2" type="ORF">FHX33_002695</name>
</gene>
<accession>A0A7W4YKG3</accession>
<sequence length="232" mass="25570">MSLRLIREEITEDDALAIVRMAKKYFPGQLDAMLDGIVDLVVNESTEIRRRPIFVAGTPNDLIGYVCGQRLAFTIDDDPYLSDSTVEVRSLAVAQEHRTQGYARALLDRAIGWTRLRRRQQLIAQVPPGMERLFESAGFTVSPTGWSWLESSSYSERGNKAVNERDRAEVRLVNVTPAAGYAAVAQANGDASLAIPFDASKKGDDVITAIVATSTHPEWLRRHLADGSVPVS</sequence>
<comment type="caution">
    <text evidence="2">The sequence shown here is derived from an EMBL/GenBank/DDBJ whole genome shotgun (WGS) entry which is preliminary data.</text>
</comment>
<dbReference type="GO" id="GO:0016747">
    <property type="term" value="F:acyltransferase activity, transferring groups other than amino-acyl groups"/>
    <property type="evidence" value="ECO:0007669"/>
    <property type="project" value="InterPro"/>
</dbReference>
<evidence type="ECO:0000313" key="3">
    <source>
        <dbReference type="Proteomes" id="UP000538196"/>
    </source>
</evidence>
<dbReference type="InterPro" id="IPR016181">
    <property type="entry name" value="Acyl_CoA_acyltransferase"/>
</dbReference>